<gene>
    <name evidence="2" type="ORF">FVF75_11315</name>
</gene>
<dbReference type="EMBL" id="VSIY01000009">
    <property type="protein sequence ID" value="TYB81026.1"/>
    <property type="molecule type" value="Genomic_DNA"/>
</dbReference>
<name>A0A5D0RJE3_9RHOB</name>
<keyword evidence="3" id="KW-1185">Reference proteome</keyword>
<keyword evidence="1" id="KW-1133">Transmembrane helix</keyword>
<feature type="transmembrane region" description="Helical" evidence="1">
    <location>
        <begin position="60"/>
        <end position="88"/>
    </location>
</feature>
<dbReference type="RefSeq" id="WP_148378089.1">
    <property type="nucleotide sequence ID" value="NZ_VSIY01000009.1"/>
</dbReference>
<evidence type="ECO:0008006" key="4">
    <source>
        <dbReference type="Google" id="ProtNLM"/>
    </source>
</evidence>
<accession>A0A5D0RJE3</accession>
<evidence type="ECO:0000256" key="1">
    <source>
        <dbReference type="SAM" id="Phobius"/>
    </source>
</evidence>
<evidence type="ECO:0000313" key="3">
    <source>
        <dbReference type="Proteomes" id="UP000322080"/>
    </source>
</evidence>
<proteinExistence type="predicted"/>
<protein>
    <recommendedName>
        <fullName evidence="4">Dihydroorotate dehydrogenase</fullName>
    </recommendedName>
</protein>
<dbReference type="Proteomes" id="UP000322080">
    <property type="component" value="Unassembled WGS sequence"/>
</dbReference>
<reference evidence="2 3" key="1">
    <citation type="submission" date="2019-08" db="EMBL/GenBank/DDBJ databases">
        <title>Identification of a novel species of the genus Boseongicola.</title>
        <authorList>
            <person name="Zhang X.-Q."/>
        </authorList>
    </citation>
    <scope>NUCLEOTIDE SEQUENCE [LARGE SCALE GENOMIC DNA]</scope>
    <source>
        <strain evidence="2 3">HY14</strain>
    </source>
</reference>
<keyword evidence="1" id="KW-0812">Transmembrane</keyword>
<comment type="caution">
    <text evidence="2">The sequence shown here is derived from an EMBL/GenBank/DDBJ whole genome shotgun (WGS) entry which is preliminary data.</text>
</comment>
<sequence>MEMTDHDRLTDSELDALFDAGRDAAPVPSEALMVRIMADAEAEITRREGPRAPARRRGPFAGFLAGLGGWPALAGLATATVAGVWLGFSAPDSLNSLAGGLLLPDSATTATRYDLEDIVPGYGGLAALYEEG</sequence>
<keyword evidence="1" id="KW-0472">Membrane</keyword>
<organism evidence="2 3">
    <name type="scientific">Maritimibacter fusiformis</name>
    <dbReference type="NCBI Taxonomy" id="2603819"/>
    <lineage>
        <taxon>Bacteria</taxon>
        <taxon>Pseudomonadati</taxon>
        <taxon>Pseudomonadota</taxon>
        <taxon>Alphaproteobacteria</taxon>
        <taxon>Rhodobacterales</taxon>
        <taxon>Roseobacteraceae</taxon>
        <taxon>Maritimibacter</taxon>
    </lineage>
</organism>
<dbReference type="AlphaFoldDB" id="A0A5D0RJE3"/>
<evidence type="ECO:0000313" key="2">
    <source>
        <dbReference type="EMBL" id="TYB81026.1"/>
    </source>
</evidence>